<keyword evidence="5" id="KW-1185">Reference proteome</keyword>
<proteinExistence type="predicted"/>
<dbReference type="PANTHER" id="PTHR30055">
    <property type="entry name" value="HTH-TYPE TRANSCRIPTIONAL REGULATOR RUTR"/>
    <property type="match status" value="1"/>
</dbReference>
<name>A0ABS2QAP8_9BACL</name>
<gene>
    <name evidence="4" type="ORF">JOC27_002342</name>
</gene>
<accession>A0ABS2QAP8</accession>
<evidence type="ECO:0000256" key="2">
    <source>
        <dbReference type="PROSITE-ProRule" id="PRU00335"/>
    </source>
</evidence>
<dbReference type="Pfam" id="PF00440">
    <property type="entry name" value="TetR_N"/>
    <property type="match status" value="1"/>
</dbReference>
<dbReference type="Proteomes" id="UP000823201">
    <property type="component" value="Unassembled WGS sequence"/>
</dbReference>
<dbReference type="Gene3D" id="1.10.357.10">
    <property type="entry name" value="Tetracycline Repressor, domain 2"/>
    <property type="match status" value="1"/>
</dbReference>
<feature type="domain" description="HTH tetR-type" evidence="3">
    <location>
        <begin position="13"/>
        <end position="73"/>
    </location>
</feature>
<organism evidence="4 5">
    <name type="scientific">Sporolactobacillus spathodeae</name>
    <dbReference type="NCBI Taxonomy" id="1465502"/>
    <lineage>
        <taxon>Bacteria</taxon>
        <taxon>Bacillati</taxon>
        <taxon>Bacillota</taxon>
        <taxon>Bacilli</taxon>
        <taxon>Bacillales</taxon>
        <taxon>Sporolactobacillaceae</taxon>
        <taxon>Sporolactobacillus</taxon>
    </lineage>
</organism>
<dbReference type="SUPFAM" id="SSF46689">
    <property type="entry name" value="Homeodomain-like"/>
    <property type="match status" value="1"/>
</dbReference>
<dbReference type="PANTHER" id="PTHR30055:SF199">
    <property type="entry name" value="HTH-TYPE TRANSCRIPTIONAL REGULATOR YTTP-RELATED"/>
    <property type="match status" value="1"/>
</dbReference>
<evidence type="ECO:0000259" key="3">
    <source>
        <dbReference type="PROSITE" id="PS50977"/>
    </source>
</evidence>
<dbReference type="InterPro" id="IPR001647">
    <property type="entry name" value="HTH_TetR"/>
</dbReference>
<dbReference type="NCBIfam" id="NF037937">
    <property type="entry name" value="septum_RefZ"/>
    <property type="match status" value="1"/>
</dbReference>
<dbReference type="InterPro" id="IPR050109">
    <property type="entry name" value="HTH-type_TetR-like_transc_reg"/>
</dbReference>
<dbReference type="RefSeq" id="WP_205007428.1">
    <property type="nucleotide sequence ID" value="NZ_CBCRXA010000026.1"/>
</dbReference>
<dbReference type="PROSITE" id="PS50977">
    <property type="entry name" value="HTH_TETR_2"/>
    <property type="match status" value="1"/>
</dbReference>
<dbReference type="EMBL" id="JAFBEV010000026">
    <property type="protein sequence ID" value="MBM7658879.1"/>
    <property type="molecule type" value="Genomic_DNA"/>
</dbReference>
<keyword evidence="1 2" id="KW-0238">DNA-binding</keyword>
<sequence length="224" mass="25699">MQQKFDSKTTGDWSSKEAVRNSALKLFNRIGADGTSVRAIAQDAGVNPALVSYYFGGKQGLLEQLMASFFEGYLKCMEASVTETLASNLTAAERLIAVADVLIAYQQENFYLSRFVHREMTRDTQLVRELMASYLMKEKFFLLQLIHESLPQLSREVLAAEFTVLQFRDLIQMPFLQPQYLQEVYYFQPSEPAFRKVYLRSIRQWAEHTAADSRRMPIPSPINA</sequence>
<dbReference type="InterPro" id="IPR009057">
    <property type="entry name" value="Homeodomain-like_sf"/>
</dbReference>
<evidence type="ECO:0000313" key="4">
    <source>
        <dbReference type="EMBL" id="MBM7658879.1"/>
    </source>
</evidence>
<reference evidence="4 5" key="1">
    <citation type="submission" date="2021-01" db="EMBL/GenBank/DDBJ databases">
        <title>Genomic Encyclopedia of Type Strains, Phase IV (KMG-IV): sequencing the most valuable type-strain genomes for metagenomic binning, comparative biology and taxonomic classification.</title>
        <authorList>
            <person name="Goeker M."/>
        </authorList>
    </citation>
    <scope>NUCLEOTIDE SEQUENCE [LARGE SCALE GENOMIC DNA]</scope>
    <source>
        <strain evidence="4 5">DSM 100968</strain>
    </source>
</reference>
<evidence type="ECO:0000256" key="1">
    <source>
        <dbReference type="ARBA" id="ARBA00023125"/>
    </source>
</evidence>
<feature type="DNA-binding region" description="H-T-H motif" evidence="2">
    <location>
        <begin position="36"/>
        <end position="55"/>
    </location>
</feature>
<comment type="caution">
    <text evidence="4">The sequence shown here is derived from an EMBL/GenBank/DDBJ whole genome shotgun (WGS) entry which is preliminary data.</text>
</comment>
<evidence type="ECO:0000313" key="5">
    <source>
        <dbReference type="Proteomes" id="UP000823201"/>
    </source>
</evidence>
<protein>
    <submittedName>
        <fullName evidence="4">AcrR family transcriptional regulator</fullName>
    </submittedName>
</protein>